<dbReference type="KEGG" id="lpy:FIV34_03835"/>
<feature type="signal peptide" evidence="2">
    <location>
        <begin position="1"/>
        <end position="24"/>
    </location>
</feature>
<evidence type="ECO:0000259" key="3">
    <source>
        <dbReference type="Pfam" id="PF00326"/>
    </source>
</evidence>
<evidence type="ECO:0000256" key="1">
    <source>
        <dbReference type="ARBA" id="ARBA00022729"/>
    </source>
</evidence>
<dbReference type="OrthoDB" id="9764953at2"/>
<dbReference type="Proteomes" id="UP000316093">
    <property type="component" value="Chromosome"/>
</dbReference>
<dbReference type="InterPro" id="IPR050955">
    <property type="entry name" value="Plant_Biomass_Hydrol_Est"/>
</dbReference>
<organism evidence="4 5">
    <name type="scientific">Luteibacter pinisoli</name>
    <dbReference type="NCBI Taxonomy" id="2589080"/>
    <lineage>
        <taxon>Bacteria</taxon>
        <taxon>Pseudomonadati</taxon>
        <taxon>Pseudomonadota</taxon>
        <taxon>Gammaproteobacteria</taxon>
        <taxon>Lysobacterales</taxon>
        <taxon>Rhodanobacteraceae</taxon>
        <taxon>Luteibacter</taxon>
    </lineage>
</organism>
<name>A0A4Y5YZE0_9GAMM</name>
<evidence type="ECO:0000313" key="5">
    <source>
        <dbReference type="Proteomes" id="UP000316093"/>
    </source>
</evidence>
<dbReference type="PANTHER" id="PTHR43037:SF1">
    <property type="entry name" value="BLL1128 PROTEIN"/>
    <property type="match status" value="1"/>
</dbReference>
<keyword evidence="5" id="KW-1185">Reference proteome</keyword>
<dbReference type="Gene3D" id="3.40.50.1820">
    <property type="entry name" value="alpha/beta hydrolase"/>
    <property type="match status" value="1"/>
</dbReference>
<dbReference type="InterPro" id="IPR001375">
    <property type="entry name" value="Peptidase_S9_cat"/>
</dbReference>
<dbReference type="AlphaFoldDB" id="A0A4Y5YZE0"/>
<reference evidence="4 5" key="1">
    <citation type="submission" date="2019-06" db="EMBL/GenBank/DDBJ databases">
        <title>A complete genome sequence for Luteibacter pinisoli MAH-14.</title>
        <authorList>
            <person name="Baltrus D.A."/>
        </authorList>
    </citation>
    <scope>NUCLEOTIDE SEQUENCE [LARGE SCALE GENOMIC DNA]</scope>
    <source>
        <strain evidence="4 5">MAH-14</strain>
    </source>
</reference>
<protein>
    <submittedName>
        <fullName evidence="4">Esterase</fullName>
    </submittedName>
</protein>
<keyword evidence="1 2" id="KW-0732">Signal</keyword>
<gene>
    <name evidence="4" type="ORF">FIV34_03835</name>
</gene>
<dbReference type="SUPFAM" id="SSF53474">
    <property type="entry name" value="alpha/beta-Hydrolases"/>
    <property type="match status" value="1"/>
</dbReference>
<feature type="chain" id="PRO_5021234961" evidence="2">
    <location>
        <begin position="25"/>
        <end position="260"/>
    </location>
</feature>
<dbReference type="EMBL" id="CP041046">
    <property type="protein sequence ID" value="QDE38390.1"/>
    <property type="molecule type" value="Genomic_DNA"/>
</dbReference>
<feature type="domain" description="Peptidase S9 prolyl oligopeptidase catalytic" evidence="3">
    <location>
        <begin position="114"/>
        <end position="244"/>
    </location>
</feature>
<evidence type="ECO:0000256" key="2">
    <source>
        <dbReference type="SAM" id="SignalP"/>
    </source>
</evidence>
<dbReference type="GO" id="GO:0006508">
    <property type="term" value="P:proteolysis"/>
    <property type="evidence" value="ECO:0007669"/>
    <property type="project" value="InterPro"/>
</dbReference>
<dbReference type="GO" id="GO:0008236">
    <property type="term" value="F:serine-type peptidase activity"/>
    <property type="evidence" value="ECO:0007669"/>
    <property type="project" value="InterPro"/>
</dbReference>
<evidence type="ECO:0000313" key="4">
    <source>
        <dbReference type="EMBL" id="QDE38390.1"/>
    </source>
</evidence>
<accession>A0A4Y5YZE0</accession>
<dbReference type="InterPro" id="IPR029058">
    <property type="entry name" value="AB_hydrolase_fold"/>
</dbReference>
<proteinExistence type="predicted"/>
<dbReference type="Pfam" id="PF00326">
    <property type="entry name" value="Peptidase_S9"/>
    <property type="match status" value="1"/>
</dbReference>
<sequence length="260" mass="28673">MEPHAMLRTLAFVTAAMVAGTASAAPARFAERTVDVHGKTYRYQVFIPADVKKHPAVVLFLHGSGERGSDNQKQMTQGLPPWLKEHMDFPAVVVIPQAPDDTEWTDPADADYAMASLEKSVKEFNGDRKRLYLTGLSMGGYGSWQLAADHPDTFAAAAIICGGITTLGDDEDRQLFVHGAPEGTDPFTWVAQKIGKTPVWIFHGGDDHTVPTEQSRKMNAALVKRGAEVKYSEYAGVNHGSWQRAYAEPTLWTWMFAHTR</sequence>
<dbReference type="PANTHER" id="PTHR43037">
    <property type="entry name" value="UNNAMED PRODUCT-RELATED"/>
    <property type="match status" value="1"/>
</dbReference>